<dbReference type="Proteomes" id="UP000440004">
    <property type="component" value="Unassembled WGS sequence"/>
</dbReference>
<dbReference type="Pfam" id="PF13936">
    <property type="entry name" value="HTH_38"/>
    <property type="match status" value="1"/>
</dbReference>
<dbReference type="AlphaFoldDB" id="A0A6A7K7F3"/>
<evidence type="ECO:0000313" key="3">
    <source>
        <dbReference type="Proteomes" id="UP000440004"/>
    </source>
</evidence>
<dbReference type="InterPro" id="IPR025246">
    <property type="entry name" value="IS30-like_HTH"/>
</dbReference>
<accession>A0A6A7K7F3</accession>
<reference evidence="2 3" key="1">
    <citation type="submission" date="2019-10" db="EMBL/GenBank/DDBJ databases">
        <title>Alkalibaculum tamaniensis sp.nov., a new alkaliphilic acetogen, isolated on methoxylated aromatics from a mud volcano.</title>
        <authorList>
            <person name="Khomyakova M.A."/>
            <person name="Merkel A.Y."/>
            <person name="Bonch-Osmolovskaya E.A."/>
            <person name="Slobodkin A.I."/>
        </authorList>
    </citation>
    <scope>NUCLEOTIDE SEQUENCE [LARGE SCALE GENOMIC DNA]</scope>
    <source>
        <strain evidence="2 3">M08DMB</strain>
    </source>
</reference>
<keyword evidence="3" id="KW-1185">Reference proteome</keyword>
<sequence>MSNHKGNHKHLTLSQRIEIEKGLLAGNSFATIAKMTRKDSSTISKEVRKHSKVSERKNMEFAPIPCAKRRECVLM</sequence>
<comment type="caution">
    <text evidence="2">The sequence shown here is derived from an EMBL/GenBank/DDBJ whole genome shotgun (WGS) entry which is preliminary data.</text>
</comment>
<dbReference type="EMBL" id="WHNX01000008">
    <property type="protein sequence ID" value="MPW25429.1"/>
    <property type="molecule type" value="Genomic_DNA"/>
</dbReference>
<feature type="domain" description="Transposase IS30-like HTH" evidence="1">
    <location>
        <begin position="8"/>
        <end position="50"/>
    </location>
</feature>
<organism evidence="2 3">
    <name type="scientific">Alkalibaculum sporogenes</name>
    <dbReference type="NCBI Taxonomy" id="2655001"/>
    <lineage>
        <taxon>Bacteria</taxon>
        <taxon>Bacillati</taxon>
        <taxon>Bacillota</taxon>
        <taxon>Clostridia</taxon>
        <taxon>Eubacteriales</taxon>
        <taxon>Eubacteriaceae</taxon>
        <taxon>Alkalibaculum</taxon>
    </lineage>
</organism>
<evidence type="ECO:0000313" key="2">
    <source>
        <dbReference type="EMBL" id="MPW25429.1"/>
    </source>
</evidence>
<proteinExistence type="predicted"/>
<name>A0A6A7K7F3_9FIRM</name>
<evidence type="ECO:0000259" key="1">
    <source>
        <dbReference type="Pfam" id="PF13936"/>
    </source>
</evidence>
<gene>
    <name evidence="2" type="ORF">GC105_06470</name>
</gene>
<protein>
    <submittedName>
        <fullName evidence="2">Helix-turn-helix domain-containing protein</fullName>
    </submittedName>
</protein>
<dbReference type="RefSeq" id="WP_152802925.1">
    <property type="nucleotide sequence ID" value="NZ_WHNX01000008.1"/>
</dbReference>